<feature type="compositionally biased region" description="Low complexity" evidence="1">
    <location>
        <begin position="11"/>
        <end position="32"/>
    </location>
</feature>
<dbReference type="InterPro" id="IPR018289">
    <property type="entry name" value="MULE_transposase_dom"/>
</dbReference>
<protein>
    <recommendedName>
        <fullName evidence="2">F-box domain-containing protein</fullName>
    </recommendedName>
</protein>
<feature type="region of interest" description="Disordered" evidence="1">
    <location>
        <begin position="1"/>
        <end position="32"/>
    </location>
</feature>
<dbReference type="Proteomes" id="UP000663844">
    <property type="component" value="Unassembled WGS sequence"/>
</dbReference>
<dbReference type="PANTHER" id="PTHR47160:SF8">
    <property type="entry name" value="MULE TRANSPOSASE DOMAIN-CONTAINING PROTEIN"/>
    <property type="match status" value="1"/>
</dbReference>
<evidence type="ECO:0000313" key="4">
    <source>
        <dbReference type="Proteomes" id="UP000663844"/>
    </source>
</evidence>
<name>A0A818VQE6_9BILA</name>
<evidence type="ECO:0000256" key="1">
    <source>
        <dbReference type="SAM" id="MobiDB-lite"/>
    </source>
</evidence>
<comment type="caution">
    <text evidence="3">The sequence shown here is derived from an EMBL/GenBank/DDBJ whole genome shotgun (WGS) entry which is preliminary data.</text>
</comment>
<dbReference type="Pfam" id="PF10551">
    <property type="entry name" value="MULE"/>
    <property type="match status" value="1"/>
</dbReference>
<sequence>MSTTEYSPNGSPSSSTENNRCSSPSSSTTDVSFFESNKGKPLLCFHDYLFNHNHVANPDVLEMRILTAKMKSRILNETTSITRIYDEEIARAGLTESIAAQFPTVIEYRSNMSKARRKKTPVIPASCVFEIPDSYQKTLSNKQFLLMDFYLKRSKERVIVYSTTQQLQLLFSTATIFMDGTFSVAPPGFEQVFLVHVEYFGQGLPVAYCLMSNRRAATYIELFQRLKHEAEVLGMQFKPINIVSDFETALIPAVRQEFSEAIHTGCLFHFMQTVHRKIMGLGLHDDYTRCPEIREQCKQLIALSLMPIHEVERQYKRLRDIASASLDDLFIYFHRQWINGNVSLTMWNFHELDHRTNNISEEDLPNEIFYEIFEHLDGCHIYEVFLNLNNRFNELLNSSSLLFKIQVHSLCEESYMDIYKQLILTQIDHYELRKRLNTTVSGKNTTIYDYLRSRLNTNEFLPSYSIDSLFTRLESLALRNIEPTILTSIQSNLTGLSRLFSLTVDTYHTSNNLSEVYRLIFMLPKLKYVKYSADGCATVISLPFATNEQSSSIEYFRIDHFCIINQLCTLTSYTPQVCHLKVSELFENDPINEIILRISLINLTYISIGQCTITFDKFEMFIKQTECNLEVLRIITYIYDINYFDNNRWEQLISGCLPKLKEFYLEYFQDIDPESGCSIDYEPSQRFTSLFWIKRKWVFELEMSSSNITYKISSYKKRWYNINSSIKLSKPTRLTITDYDKDMEMLDLTIRDILAATQIYHLEISENISSDLLLNLIFKLSVIDSLKISSLTLSYSDEQNIRVVSNKNVITKVYLENINGIEEVYFLMRLCPRMKYLKVNLINEINYELYLKNILTKIKQNSNKYLRSLCLYNPTADNKMVEKLQKMINQKKLLCQYTIKCEHNNIYLKWK</sequence>
<dbReference type="InterPro" id="IPR001810">
    <property type="entry name" value="F-box_dom"/>
</dbReference>
<reference evidence="3" key="1">
    <citation type="submission" date="2021-02" db="EMBL/GenBank/DDBJ databases">
        <authorList>
            <person name="Nowell W R."/>
        </authorList>
    </citation>
    <scope>NUCLEOTIDE SEQUENCE</scope>
</reference>
<dbReference type="AlphaFoldDB" id="A0A818VQE6"/>
<feature type="compositionally biased region" description="Polar residues" evidence="1">
    <location>
        <begin position="1"/>
        <end position="10"/>
    </location>
</feature>
<proteinExistence type="predicted"/>
<dbReference type="PROSITE" id="PS50181">
    <property type="entry name" value="FBOX"/>
    <property type="match status" value="1"/>
</dbReference>
<gene>
    <name evidence="3" type="ORF">OXD698_LOCUS13201</name>
</gene>
<dbReference type="EMBL" id="CAJOAZ010000795">
    <property type="protein sequence ID" value="CAF3714528.1"/>
    <property type="molecule type" value="Genomic_DNA"/>
</dbReference>
<evidence type="ECO:0000259" key="2">
    <source>
        <dbReference type="PROSITE" id="PS50181"/>
    </source>
</evidence>
<feature type="domain" description="F-box" evidence="2">
    <location>
        <begin position="358"/>
        <end position="405"/>
    </location>
</feature>
<evidence type="ECO:0000313" key="3">
    <source>
        <dbReference type="EMBL" id="CAF3714528.1"/>
    </source>
</evidence>
<accession>A0A818VQE6</accession>
<dbReference type="PANTHER" id="PTHR47160">
    <property type="entry name" value="PUTATIVE-RELATED"/>
    <property type="match status" value="1"/>
</dbReference>
<organism evidence="3 4">
    <name type="scientific">Adineta steineri</name>
    <dbReference type="NCBI Taxonomy" id="433720"/>
    <lineage>
        <taxon>Eukaryota</taxon>
        <taxon>Metazoa</taxon>
        <taxon>Spiralia</taxon>
        <taxon>Gnathifera</taxon>
        <taxon>Rotifera</taxon>
        <taxon>Eurotatoria</taxon>
        <taxon>Bdelloidea</taxon>
        <taxon>Adinetida</taxon>
        <taxon>Adinetidae</taxon>
        <taxon>Adineta</taxon>
    </lineage>
</organism>